<evidence type="ECO:0000313" key="3">
    <source>
        <dbReference type="Proteomes" id="UP001519460"/>
    </source>
</evidence>
<dbReference type="Proteomes" id="UP001519460">
    <property type="component" value="Unassembled WGS sequence"/>
</dbReference>
<feature type="region of interest" description="Disordered" evidence="1">
    <location>
        <begin position="1"/>
        <end position="62"/>
    </location>
</feature>
<organism evidence="2 3">
    <name type="scientific">Batillaria attramentaria</name>
    <dbReference type="NCBI Taxonomy" id="370345"/>
    <lineage>
        <taxon>Eukaryota</taxon>
        <taxon>Metazoa</taxon>
        <taxon>Spiralia</taxon>
        <taxon>Lophotrochozoa</taxon>
        <taxon>Mollusca</taxon>
        <taxon>Gastropoda</taxon>
        <taxon>Caenogastropoda</taxon>
        <taxon>Sorbeoconcha</taxon>
        <taxon>Cerithioidea</taxon>
        <taxon>Batillariidae</taxon>
        <taxon>Batillaria</taxon>
    </lineage>
</organism>
<feature type="compositionally biased region" description="Polar residues" evidence="1">
    <location>
        <begin position="1"/>
        <end position="10"/>
    </location>
</feature>
<reference evidence="2 3" key="1">
    <citation type="journal article" date="2023" name="Sci. Data">
        <title>Genome assembly of the Korean intertidal mud-creeper Batillaria attramentaria.</title>
        <authorList>
            <person name="Patra A.K."/>
            <person name="Ho P.T."/>
            <person name="Jun S."/>
            <person name="Lee S.J."/>
            <person name="Kim Y."/>
            <person name="Won Y.J."/>
        </authorList>
    </citation>
    <scope>NUCLEOTIDE SEQUENCE [LARGE SCALE GENOMIC DNA]</scope>
    <source>
        <strain evidence="2">Wonlab-2016</strain>
    </source>
</reference>
<evidence type="ECO:0000256" key="1">
    <source>
        <dbReference type="SAM" id="MobiDB-lite"/>
    </source>
</evidence>
<proteinExistence type="predicted"/>
<protein>
    <submittedName>
        <fullName evidence="2">Uncharacterized protein</fullName>
    </submittedName>
</protein>
<gene>
    <name evidence="2" type="ORF">BaRGS_00018851</name>
</gene>
<sequence>MSLLSLQGPTTERGESGRAWRGTEGASAGGWDGADQCQSRCILDSPPLHRPPLPYSSSQLLL</sequence>
<keyword evidence="3" id="KW-1185">Reference proteome</keyword>
<dbReference type="EMBL" id="JACVVK020000133">
    <property type="protein sequence ID" value="KAK7489829.1"/>
    <property type="molecule type" value="Genomic_DNA"/>
</dbReference>
<name>A0ABD0KRL0_9CAEN</name>
<accession>A0ABD0KRL0</accession>
<feature type="non-terminal residue" evidence="2">
    <location>
        <position position="62"/>
    </location>
</feature>
<comment type="caution">
    <text evidence="2">The sequence shown here is derived from an EMBL/GenBank/DDBJ whole genome shotgun (WGS) entry which is preliminary data.</text>
</comment>
<evidence type="ECO:0000313" key="2">
    <source>
        <dbReference type="EMBL" id="KAK7489829.1"/>
    </source>
</evidence>
<dbReference type="AlphaFoldDB" id="A0ABD0KRL0"/>